<dbReference type="Proteomes" id="UP000050416">
    <property type="component" value="Unassembled WGS sequence"/>
</dbReference>
<dbReference type="PATRIC" id="fig|1305731.5.peg.483"/>
<sequence>MRQPRKNILHIASFDGNVGDNASHNGFYKQMKAICGWESYVEQREIRKTYLNYEAADRWHWDEQLVKDINQKDLTVIGGGNYFELWLNESSTGTTIDLSPELLRQVDKPLFFHAVGCDPNIGVNNQTVKRFRSFLDSALTHPNCLVSVRNDGSSKYLGRYIGERYSKQIIVTPDPGFFVSPGEVALPHSLQNRDYWIINLAMDRPERRFPGTDNKLNYEGFLSEMRNLVCKACHTYRDIEIVLAPHIYSDLTPIRDLMEILPDAIRRWRVSVAPMLHGMGAEKAVFSLYEHAQLAFGLRFHANVCPIGLGTPSIGLATTEKLFDLYEELKMPQRVVDAQIPGFALNALALAEATLANYQDVLSQYSSVKNKLDCQAKTTYQKMAELAAS</sequence>
<dbReference type="AlphaFoldDB" id="A0A0P8B4E0"/>
<accession>A0A0P8B4E0</accession>
<dbReference type="Pfam" id="PF04230">
    <property type="entry name" value="PS_pyruv_trans"/>
    <property type="match status" value="1"/>
</dbReference>
<protein>
    <recommendedName>
        <fullName evidence="1">Polysaccharide pyruvyl transferase domain-containing protein</fullName>
    </recommendedName>
</protein>
<evidence type="ECO:0000313" key="3">
    <source>
        <dbReference type="Proteomes" id="UP000050416"/>
    </source>
</evidence>
<dbReference type="OrthoDB" id="2522120at2"/>
<dbReference type="PANTHER" id="PTHR36836:SF1">
    <property type="entry name" value="COLANIC ACID BIOSYNTHESIS PROTEIN WCAK"/>
    <property type="match status" value="1"/>
</dbReference>
<organism evidence="2 3">
    <name type="scientific">Marinobacter excellens HL-55</name>
    <dbReference type="NCBI Taxonomy" id="1305731"/>
    <lineage>
        <taxon>Bacteria</taxon>
        <taxon>Pseudomonadati</taxon>
        <taxon>Pseudomonadota</taxon>
        <taxon>Gammaproteobacteria</taxon>
        <taxon>Pseudomonadales</taxon>
        <taxon>Marinobacteraceae</taxon>
        <taxon>Marinobacter</taxon>
    </lineage>
</organism>
<dbReference type="InterPro" id="IPR007345">
    <property type="entry name" value="Polysacch_pyruvyl_Trfase"/>
</dbReference>
<evidence type="ECO:0000313" key="2">
    <source>
        <dbReference type="EMBL" id="KPQ28493.1"/>
    </source>
</evidence>
<dbReference type="STRING" id="1305731.GCA_000934705_00632"/>
<dbReference type="PANTHER" id="PTHR36836">
    <property type="entry name" value="COLANIC ACID BIOSYNTHESIS PROTEIN WCAK"/>
    <property type="match status" value="1"/>
</dbReference>
<feature type="domain" description="Polysaccharide pyruvyl transferase" evidence="1">
    <location>
        <begin position="46"/>
        <end position="318"/>
    </location>
</feature>
<evidence type="ECO:0000259" key="1">
    <source>
        <dbReference type="Pfam" id="PF04230"/>
    </source>
</evidence>
<reference evidence="2 3" key="1">
    <citation type="submission" date="2015-09" db="EMBL/GenBank/DDBJ databases">
        <title>Identification and resolution of microdiversity through metagenomic sequencing of parallel consortia.</title>
        <authorList>
            <person name="Nelson W.C."/>
            <person name="Romine M.F."/>
            <person name="Lindemann S.R."/>
        </authorList>
    </citation>
    <scope>NUCLEOTIDE SEQUENCE [LARGE SCALE GENOMIC DNA]</scope>
    <source>
        <strain evidence="2">HL-55</strain>
    </source>
</reference>
<name>A0A0P8B4E0_9GAMM</name>
<gene>
    <name evidence="2" type="ORF">HLUCCX14_10155</name>
</gene>
<dbReference type="EMBL" id="LJZQ01000014">
    <property type="protein sequence ID" value="KPQ28493.1"/>
    <property type="molecule type" value="Genomic_DNA"/>
</dbReference>
<comment type="caution">
    <text evidence="2">The sequence shown here is derived from an EMBL/GenBank/DDBJ whole genome shotgun (WGS) entry which is preliminary data.</text>
</comment>
<proteinExistence type="predicted"/>